<sequence>MDSLMAKVNESPLKQRWTSICKNKLLRFAVGELFGSYILLMGTQASGFGKYGIVAGGLSCFFTLSVLIEILAPVSNAQLNPAITPLFYLFRGQTLYQSLVSIAAQFIGGFMGVLTLNGFYTDKLIVFSNVEHSFKLAISEFIGSTLLGFVLMIATHRKKHIPFLVAGIITAGVFIIPSCMIVNPMITVMRMFMNVTFSINPLMVLYVCIAEFLGFFVGAILAEFVVVEGEKDLYSNIDEETPNTENKMKPIGELPDEPIELPNIEKAAIINDDTKTQVSNQIS</sequence>
<dbReference type="GO" id="GO:0005886">
    <property type="term" value="C:plasma membrane"/>
    <property type="evidence" value="ECO:0007669"/>
    <property type="project" value="TreeGrafter"/>
</dbReference>
<dbReference type="VEuPathDB" id="AmoebaDB:EIN_047690"/>
<dbReference type="InterPro" id="IPR023271">
    <property type="entry name" value="Aquaporin-like"/>
</dbReference>
<dbReference type="GO" id="GO:0015250">
    <property type="term" value="F:water channel activity"/>
    <property type="evidence" value="ECO:0007669"/>
    <property type="project" value="TreeGrafter"/>
</dbReference>
<keyword evidence="3 7" id="KW-0813">Transport</keyword>
<feature type="transmembrane region" description="Helical" evidence="8">
    <location>
        <begin position="95"/>
        <end position="116"/>
    </location>
</feature>
<evidence type="ECO:0008006" key="10">
    <source>
        <dbReference type="Google" id="ProtNLM"/>
    </source>
</evidence>
<protein>
    <recommendedName>
        <fullName evidence="10">Aquaporin</fullName>
    </recommendedName>
</protein>
<dbReference type="Pfam" id="PF00230">
    <property type="entry name" value="MIP"/>
    <property type="match status" value="1"/>
</dbReference>
<evidence type="ECO:0000256" key="4">
    <source>
        <dbReference type="ARBA" id="ARBA00022692"/>
    </source>
</evidence>
<reference evidence="9" key="1">
    <citation type="submission" date="2012-06" db="EMBL/GenBank/DDBJ databases">
        <title>Short 5' UTR of Entamoeba genes.</title>
        <authorList>
            <person name="Hiranuka K."/>
            <person name="Kumagai M."/>
            <person name="Wakaguri H."/>
            <person name="Suzuki Y."/>
            <person name="Sugano S."/>
            <person name="Watanabe J."/>
            <person name="Makioka A."/>
        </authorList>
    </citation>
    <scope>NUCLEOTIDE SEQUENCE</scope>
    <source>
        <strain evidence="9">IP1</strain>
    </source>
</reference>
<dbReference type="PRINTS" id="PR00783">
    <property type="entry name" value="MINTRINSICP"/>
</dbReference>
<feature type="transmembrane region" description="Helical" evidence="8">
    <location>
        <begin position="203"/>
        <end position="227"/>
    </location>
</feature>
<feature type="transmembrane region" description="Helical" evidence="8">
    <location>
        <begin position="25"/>
        <end position="45"/>
    </location>
</feature>
<dbReference type="InterPro" id="IPR050363">
    <property type="entry name" value="MIP/Aquaporin"/>
</dbReference>
<evidence type="ECO:0000256" key="6">
    <source>
        <dbReference type="ARBA" id="ARBA00023136"/>
    </source>
</evidence>
<accession>S0AZL4</accession>
<keyword evidence="4 7" id="KW-0812">Transmembrane</keyword>
<evidence type="ECO:0000313" key="9">
    <source>
        <dbReference type="EMBL" id="BAN40940.1"/>
    </source>
</evidence>
<evidence type="ECO:0000256" key="8">
    <source>
        <dbReference type="SAM" id="Phobius"/>
    </source>
</evidence>
<dbReference type="InterPro" id="IPR000425">
    <property type="entry name" value="MIP"/>
</dbReference>
<feature type="transmembrane region" description="Helical" evidence="8">
    <location>
        <begin position="51"/>
        <end position="74"/>
    </location>
</feature>
<evidence type="ECO:0000256" key="2">
    <source>
        <dbReference type="ARBA" id="ARBA00006175"/>
    </source>
</evidence>
<dbReference type="PANTHER" id="PTHR43829">
    <property type="entry name" value="AQUAPORIN OR AQUAGLYCEROPORIN RELATED"/>
    <property type="match status" value="1"/>
</dbReference>
<evidence type="ECO:0000256" key="7">
    <source>
        <dbReference type="RuleBase" id="RU000477"/>
    </source>
</evidence>
<proteinExistence type="evidence at transcript level"/>
<dbReference type="Gene3D" id="1.20.1080.10">
    <property type="entry name" value="Glycerol uptake facilitator protein"/>
    <property type="match status" value="1"/>
</dbReference>
<dbReference type="SUPFAM" id="SSF81338">
    <property type="entry name" value="Aquaporin-like"/>
    <property type="match status" value="1"/>
</dbReference>
<dbReference type="EMBL" id="AK422462">
    <property type="protein sequence ID" value="BAN40940.1"/>
    <property type="molecule type" value="mRNA"/>
</dbReference>
<evidence type="ECO:0000256" key="3">
    <source>
        <dbReference type="ARBA" id="ARBA00022448"/>
    </source>
</evidence>
<comment type="similarity">
    <text evidence="2 7">Belongs to the MIP/aquaporin (TC 1.A.8) family.</text>
</comment>
<feature type="transmembrane region" description="Helical" evidence="8">
    <location>
        <begin position="136"/>
        <end position="154"/>
    </location>
</feature>
<evidence type="ECO:0000256" key="1">
    <source>
        <dbReference type="ARBA" id="ARBA00004141"/>
    </source>
</evidence>
<dbReference type="AlphaFoldDB" id="S0AZL4"/>
<evidence type="ECO:0000256" key="5">
    <source>
        <dbReference type="ARBA" id="ARBA00022989"/>
    </source>
</evidence>
<keyword evidence="6 8" id="KW-0472">Membrane</keyword>
<dbReference type="GO" id="GO:0015254">
    <property type="term" value="F:glycerol channel activity"/>
    <property type="evidence" value="ECO:0007669"/>
    <property type="project" value="TreeGrafter"/>
</dbReference>
<name>S0AZL4_ENTIV</name>
<keyword evidence="5 8" id="KW-1133">Transmembrane helix</keyword>
<organism evidence="9">
    <name type="scientific">Entamoeba invadens</name>
    <dbReference type="NCBI Taxonomy" id="33085"/>
    <lineage>
        <taxon>Eukaryota</taxon>
        <taxon>Amoebozoa</taxon>
        <taxon>Evosea</taxon>
        <taxon>Archamoebae</taxon>
        <taxon>Mastigamoebida</taxon>
        <taxon>Entamoebidae</taxon>
        <taxon>Entamoeba</taxon>
    </lineage>
</organism>
<comment type="subcellular location">
    <subcellularLocation>
        <location evidence="1">Membrane</location>
        <topology evidence="1">Multi-pass membrane protein</topology>
    </subcellularLocation>
</comment>
<dbReference type="PANTHER" id="PTHR43829:SF9">
    <property type="entry name" value="AQUAPORIN-9"/>
    <property type="match status" value="1"/>
</dbReference>
<feature type="transmembrane region" description="Helical" evidence="8">
    <location>
        <begin position="161"/>
        <end position="183"/>
    </location>
</feature>